<dbReference type="InterPro" id="IPR006680">
    <property type="entry name" value="Amidohydro-rel"/>
</dbReference>
<dbReference type="SUPFAM" id="SSF51338">
    <property type="entry name" value="Composite domain of metallo-dependent hydrolases"/>
    <property type="match status" value="1"/>
</dbReference>
<dbReference type="InterPro" id="IPR032466">
    <property type="entry name" value="Metal_Hydrolase"/>
</dbReference>
<dbReference type="RefSeq" id="WP_229963040.1">
    <property type="nucleotide sequence ID" value="NZ_JAJJWI010000045.1"/>
</dbReference>
<dbReference type="Gene3D" id="3.40.50.10910">
    <property type="entry name" value="Amidohydrolase"/>
    <property type="match status" value="1"/>
</dbReference>
<dbReference type="SUPFAM" id="SSF51556">
    <property type="entry name" value="Metallo-dependent hydrolases"/>
    <property type="match status" value="1"/>
</dbReference>
<comment type="caution">
    <text evidence="2">The sequence shown here is derived from an EMBL/GenBank/DDBJ whole genome shotgun (WGS) entry which is preliminary data.</text>
</comment>
<reference evidence="3" key="1">
    <citation type="journal article" date="2019" name="Int. J. Syst. Evol. Microbiol.">
        <title>The Global Catalogue of Microorganisms (GCM) 10K type strain sequencing project: providing services to taxonomists for standard genome sequencing and annotation.</title>
        <authorList>
            <consortium name="The Broad Institute Genomics Platform"/>
            <consortium name="The Broad Institute Genome Sequencing Center for Infectious Disease"/>
            <person name="Wu L."/>
            <person name="Ma J."/>
        </authorList>
    </citation>
    <scope>NUCLEOTIDE SEQUENCE [LARGE SCALE GENOMIC DNA]</scope>
    <source>
        <strain evidence="3">JCM 16545</strain>
    </source>
</reference>
<dbReference type="Proteomes" id="UP001597369">
    <property type="component" value="Unassembled WGS sequence"/>
</dbReference>
<evidence type="ECO:0000259" key="1">
    <source>
        <dbReference type="Pfam" id="PF01979"/>
    </source>
</evidence>
<sequence>MKCYARAAGLLLLILAGCKQENKEDPATVLDHATLIDGTGAPAQNDMTLIIQADTIYAIFPHGSMELLENSEVTDLEGKTIMPSMVNTHGHVGLLKGNKVAKENYTRENILRQLEQYEQYGVGAVLSLGSDREIMFALADSSQHGQLSGAMVFTAGYGIGVPKGAPPQNAGFDKVIRPMSAKEATEEMQQLVKSKPAFVKIWVDDFGGTVPKMEPEVYEAVIGEAHQHGLRVAAHVFYLEDAKKLVAAGVDILAHSIRDQEVDAELLQEMKAKNVVYIPTLSLDEYNFIYLRQPDWVDSKFFSSSLEPGVLDSLKSEDYLNRLKNDPNLQQKIDHFNIALNNLKKMYEAGIKVTMGTDSGAQPIRAQGFSEHLELQLMTEAGLTPLQAITIVTRNGAELLKIDDEYGTLQIGKKANFVVLGGNPVEDIKNTRNIVAVWADGEKVSGAPGDQ</sequence>
<protein>
    <submittedName>
        <fullName evidence="2">Amidohydrolase family protein</fullName>
    </submittedName>
</protein>
<accession>A0ABW4X0K0</accession>
<dbReference type="PANTHER" id="PTHR43135">
    <property type="entry name" value="ALPHA-D-RIBOSE 1-METHYLPHOSPHONATE 5-TRIPHOSPHATE DIPHOSPHATASE"/>
    <property type="match status" value="1"/>
</dbReference>
<dbReference type="PANTHER" id="PTHR43135:SF3">
    <property type="entry name" value="ALPHA-D-RIBOSE 1-METHYLPHOSPHONATE 5-TRIPHOSPHATE DIPHOSPHATASE"/>
    <property type="match status" value="1"/>
</dbReference>
<dbReference type="Gene3D" id="2.30.40.10">
    <property type="entry name" value="Urease, subunit C, domain 1"/>
    <property type="match status" value="1"/>
</dbReference>
<dbReference type="Gene3D" id="1.20.58.520">
    <property type="entry name" value="Amidohydrolase"/>
    <property type="match status" value="1"/>
</dbReference>
<dbReference type="InterPro" id="IPR011059">
    <property type="entry name" value="Metal-dep_hydrolase_composite"/>
</dbReference>
<name>A0ABW4X0K0_9BACT</name>
<evidence type="ECO:0000313" key="2">
    <source>
        <dbReference type="EMBL" id="MFD2068107.1"/>
    </source>
</evidence>
<gene>
    <name evidence="2" type="ORF">ACFSKU_14525</name>
</gene>
<dbReference type="Gene3D" id="3.30.110.90">
    <property type="entry name" value="Amidohydrolase"/>
    <property type="match status" value="1"/>
</dbReference>
<dbReference type="EMBL" id="JBHUHV010000042">
    <property type="protein sequence ID" value="MFD2068107.1"/>
    <property type="molecule type" value="Genomic_DNA"/>
</dbReference>
<proteinExistence type="predicted"/>
<feature type="domain" description="Amidohydrolase-related" evidence="1">
    <location>
        <begin position="80"/>
        <end position="444"/>
    </location>
</feature>
<keyword evidence="3" id="KW-1185">Reference proteome</keyword>
<organism evidence="2 3">
    <name type="scientific">Pontibacter silvestris</name>
    <dbReference type="NCBI Taxonomy" id="2305183"/>
    <lineage>
        <taxon>Bacteria</taxon>
        <taxon>Pseudomonadati</taxon>
        <taxon>Bacteroidota</taxon>
        <taxon>Cytophagia</taxon>
        <taxon>Cytophagales</taxon>
        <taxon>Hymenobacteraceae</taxon>
        <taxon>Pontibacter</taxon>
    </lineage>
</organism>
<dbReference type="InterPro" id="IPR051781">
    <property type="entry name" value="Metallo-dep_Hydrolase"/>
</dbReference>
<dbReference type="PROSITE" id="PS51257">
    <property type="entry name" value="PROKAR_LIPOPROTEIN"/>
    <property type="match status" value="1"/>
</dbReference>
<evidence type="ECO:0000313" key="3">
    <source>
        <dbReference type="Proteomes" id="UP001597369"/>
    </source>
</evidence>
<dbReference type="Pfam" id="PF01979">
    <property type="entry name" value="Amidohydro_1"/>
    <property type="match status" value="1"/>
</dbReference>